<feature type="non-terminal residue" evidence="1">
    <location>
        <position position="1"/>
    </location>
</feature>
<evidence type="ECO:0000313" key="2">
    <source>
        <dbReference type="Proteomes" id="UP000789901"/>
    </source>
</evidence>
<keyword evidence="2" id="KW-1185">Reference proteome</keyword>
<organism evidence="1 2">
    <name type="scientific">Gigaspora margarita</name>
    <dbReference type="NCBI Taxonomy" id="4874"/>
    <lineage>
        <taxon>Eukaryota</taxon>
        <taxon>Fungi</taxon>
        <taxon>Fungi incertae sedis</taxon>
        <taxon>Mucoromycota</taxon>
        <taxon>Glomeromycotina</taxon>
        <taxon>Glomeromycetes</taxon>
        <taxon>Diversisporales</taxon>
        <taxon>Gigasporaceae</taxon>
        <taxon>Gigaspora</taxon>
    </lineage>
</organism>
<name>A0ABN7XAX1_GIGMA</name>
<comment type="caution">
    <text evidence="1">The sequence shown here is derived from an EMBL/GenBank/DDBJ whole genome shotgun (WGS) entry which is preliminary data.</text>
</comment>
<dbReference type="EMBL" id="CAJVQB010099465">
    <property type="protein sequence ID" value="CAG8850095.1"/>
    <property type="molecule type" value="Genomic_DNA"/>
</dbReference>
<reference evidence="1 2" key="1">
    <citation type="submission" date="2021-06" db="EMBL/GenBank/DDBJ databases">
        <authorList>
            <person name="Kallberg Y."/>
            <person name="Tangrot J."/>
            <person name="Rosling A."/>
        </authorList>
    </citation>
    <scope>NUCLEOTIDE SEQUENCE [LARGE SCALE GENOMIC DNA]</scope>
    <source>
        <strain evidence="1 2">120-4 pot B 10/14</strain>
    </source>
</reference>
<protein>
    <submittedName>
        <fullName evidence="1">26499_t:CDS:1</fullName>
    </submittedName>
</protein>
<gene>
    <name evidence="1" type="ORF">GMARGA_LOCUS40040</name>
</gene>
<accession>A0ABN7XAX1</accession>
<evidence type="ECO:0000313" key="1">
    <source>
        <dbReference type="EMBL" id="CAG8850095.1"/>
    </source>
</evidence>
<dbReference type="Proteomes" id="UP000789901">
    <property type="component" value="Unassembled WGS sequence"/>
</dbReference>
<sequence>EVEEPRPFLSMEKNLIRARELLIWIQRSILDRFPFLLKDKDGNTNVAPLNLFLSHHRITSFILRKIGADHASRVHGVEHYGVMNDRQIIPVPKQENNEVEDIIALYKQIDNDPKYRDFKDQLAYFRTLYIKNRSATIIQQAVIKWLYRDDGPFIKDAQDRYYDTMSLWGF</sequence>
<proteinExistence type="predicted"/>